<evidence type="ECO:0000313" key="3">
    <source>
        <dbReference type="Proteomes" id="UP000823634"/>
    </source>
</evidence>
<evidence type="ECO:0000313" key="2">
    <source>
        <dbReference type="EMBL" id="MBO8426660.1"/>
    </source>
</evidence>
<feature type="chain" id="PRO_5039512809" description="Lipoprotein" evidence="1">
    <location>
        <begin position="19"/>
        <end position="466"/>
    </location>
</feature>
<feature type="signal peptide" evidence="1">
    <location>
        <begin position="1"/>
        <end position="18"/>
    </location>
</feature>
<dbReference type="PROSITE" id="PS51257">
    <property type="entry name" value="PROKAR_LIPOPROTEIN"/>
    <property type="match status" value="1"/>
</dbReference>
<gene>
    <name evidence="2" type="ORF">IAC61_05005</name>
</gene>
<evidence type="ECO:0000256" key="1">
    <source>
        <dbReference type="SAM" id="SignalP"/>
    </source>
</evidence>
<dbReference type="Proteomes" id="UP000823634">
    <property type="component" value="Unassembled WGS sequence"/>
</dbReference>
<sequence length="466" mass="52855">MKKLFAIPLLTLLCPILASCKTYPVPLQVIDNFDLLSHPLKDAYMPGDLVEVKLKNVAKAGLMFNLTEVELEAEGDYRVYAFNMPKTPITLRTTYAGFFDEDCGLGNHQFDSGVTVERYGRKVKLYACLNCGYQTDDEKEVANAYSFSIDIYDDISKTYSHEDGQTAYLEKAKEYDLEVSLSLAQWGQGDYEDIDVQTPEGIFAQESHSSDYDYKVVFSLIAGKDAKAGNISVSIGKEEYLIPVEPIERSFPNWEKATEEDLSSYPEFKEILDSLTYHEFDKEEYEGIDTYGYSEYRKYGSYDYHFQSVDGEYQYDLGYLSRLHDSIVYPQSFPMVNLNPIASRSMDLLIDDNTPLQAHSDPSPIPEWSISFGTIDPGCTNPQDPISSLGFTGFNLDYHSPSEAAEKIIEGYRQSEDRHLALAYPERFLSYKTGDFEILISKGANSVLGYFEYRGYGYFISCVKSV</sequence>
<reference evidence="2" key="2">
    <citation type="journal article" date="2021" name="PeerJ">
        <title>Extensive microbial diversity within the chicken gut microbiome revealed by metagenomics and culture.</title>
        <authorList>
            <person name="Gilroy R."/>
            <person name="Ravi A."/>
            <person name="Getino M."/>
            <person name="Pursley I."/>
            <person name="Horton D.L."/>
            <person name="Alikhan N.F."/>
            <person name="Baker D."/>
            <person name="Gharbi K."/>
            <person name="Hall N."/>
            <person name="Watson M."/>
            <person name="Adriaenssens E.M."/>
            <person name="Foster-Nyarko E."/>
            <person name="Jarju S."/>
            <person name="Secka A."/>
            <person name="Antonio M."/>
            <person name="Oren A."/>
            <person name="Chaudhuri R.R."/>
            <person name="La Ragione R."/>
            <person name="Hildebrand F."/>
            <person name="Pallen M.J."/>
        </authorList>
    </citation>
    <scope>NUCLEOTIDE SEQUENCE</scope>
    <source>
        <strain evidence="2">17113</strain>
    </source>
</reference>
<name>A0A9D9DGP6_9FIRM</name>
<proteinExistence type="predicted"/>
<reference evidence="2" key="1">
    <citation type="submission" date="2020-10" db="EMBL/GenBank/DDBJ databases">
        <authorList>
            <person name="Gilroy R."/>
        </authorList>
    </citation>
    <scope>NUCLEOTIDE SEQUENCE</scope>
    <source>
        <strain evidence="2">17113</strain>
    </source>
</reference>
<organism evidence="2 3">
    <name type="scientific">Candidatus Alloenteromonas pullistercoris</name>
    <dbReference type="NCBI Taxonomy" id="2840785"/>
    <lineage>
        <taxon>Bacteria</taxon>
        <taxon>Bacillati</taxon>
        <taxon>Bacillota</taxon>
        <taxon>Bacillota incertae sedis</taxon>
        <taxon>Candidatus Alloenteromonas</taxon>
    </lineage>
</organism>
<protein>
    <recommendedName>
        <fullName evidence="4">Lipoprotein</fullName>
    </recommendedName>
</protein>
<comment type="caution">
    <text evidence="2">The sequence shown here is derived from an EMBL/GenBank/DDBJ whole genome shotgun (WGS) entry which is preliminary data.</text>
</comment>
<accession>A0A9D9DGP6</accession>
<evidence type="ECO:0008006" key="4">
    <source>
        <dbReference type="Google" id="ProtNLM"/>
    </source>
</evidence>
<dbReference type="AlphaFoldDB" id="A0A9D9DGP6"/>
<keyword evidence="1" id="KW-0732">Signal</keyword>
<dbReference type="EMBL" id="JADINA010000032">
    <property type="protein sequence ID" value="MBO8426660.1"/>
    <property type="molecule type" value="Genomic_DNA"/>
</dbReference>